<dbReference type="OrthoDB" id="3641178at2759"/>
<keyword evidence="2" id="KW-1185">Reference proteome</keyword>
<sequence>MPRQLPPFLLISSQLSHQLCDVLSSAILVALEKISSPETVSSAPTPRFHPPSLLHNSLNEVKDLYFQRQYKQWTSYCINLLDDSTLEEHPVHVTYLNFYAALCYKTQRTLSRPFAYRSTLTDTPFPLRIRRDPATISPIPTLPSLPSPTITRVHHNQLPRSHTPTPNLPTQLRRAHLRAYNNHLTEFSHQLHDHIVAFKLLLKTALTPNRVPPRRSSVHILTMPAIAEIPYEEEEGLAEGLRLPPIPLPKAGSRMSDVEKAERINRGRARGWEVKRWDGRRYEEVRERAVMDLET</sequence>
<dbReference type="EMBL" id="MU006104">
    <property type="protein sequence ID" value="KAF2836180.1"/>
    <property type="molecule type" value="Genomic_DNA"/>
</dbReference>
<gene>
    <name evidence="1" type="ORF">M501DRAFT_987363</name>
</gene>
<dbReference type="AlphaFoldDB" id="A0A9P4S6N8"/>
<accession>A0A9P4S6N8</accession>
<reference evidence="1" key="1">
    <citation type="journal article" date="2020" name="Stud. Mycol.">
        <title>101 Dothideomycetes genomes: a test case for predicting lifestyles and emergence of pathogens.</title>
        <authorList>
            <person name="Haridas S."/>
            <person name="Albert R."/>
            <person name="Binder M."/>
            <person name="Bloem J."/>
            <person name="Labutti K."/>
            <person name="Salamov A."/>
            <person name="Andreopoulos B."/>
            <person name="Baker S."/>
            <person name="Barry K."/>
            <person name="Bills G."/>
            <person name="Bluhm B."/>
            <person name="Cannon C."/>
            <person name="Castanera R."/>
            <person name="Culley D."/>
            <person name="Daum C."/>
            <person name="Ezra D."/>
            <person name="Gonzalez J."/>
            <person name="Henrissat B."/>
            <person name="Kuo A."/>
            <person name="Liang C."/>
            <person name="Lipzen A."/>
            <person name="Lutzoni F."/>
            <person name="Magnuson J."/>
            <person name="Mondo S."/>
            <person name="Nolan M."/>
            <person name="Ohm R."/>
            <person name="Pangilinan J."/>
            <person name="Park H.-J."/>
            <person name="Ramirez L."/>
            <person name="Alfaro M."/>
            <person name="Sun H."/>
            <person name="Tritt A."/>
            <person name="Yoshinaga Y."/>
            <person name="Zwiers L.-H."/>
            <person name="Turgeon B."/>
            <person name="Goodwin S."/>
            <person name="Spatafora J."/>
            <person name="Crous P."/>
            <person name="Grigoriev I."/>
        </authorList>
    </citation>
    <scope>NUCLEOTIDE SEQUENCE</scope>
    <source>
        <strain evidence="1">CBS 101060</strain>
    </source>
</reference>
<organism evidence="1 2">
    <name type="scientific">Patellaria atrata CBS 101060</name>
    <dbReference type="NCBI Taxonomy" id="1346257"/>
    <lineage>
        <taxon>Eukaryota</taxon>
        <taxon>Fungi</taxon>
        <taxon>Dikarya</taxon>
        <taxon>Ascomycota</taxon>
        <taxon>Pezizomycotina</taxon>
        <taxon>Dothideomycetes</taxon>
        <taxon>Dothideomycetes incertae sedis</taxon>
        <taxon>Patellariales</taxon>
        <taxon>Patellariaceae</taxon>
        <taxon>Patellaria</taxon>
    </lineage>
</organism>
<comment type="caution">
    <text evidence="1">The sequence shown here is derived from an EMBL/GenBank/DDBJ whole genome shotgun (WGS) entry which is preliminary data.</text>
</comment>
<name>A0A9P4S6N8_9PEZI</name>
<protein>
    <submittedName>
        <fullName evidence="1">Uncharacterized protein</fullName>
    </submittedName>
</protein>
<proteinExistence type="predicted"/>
<evidence type="ECO:0000313" key="2">
    <source>
        <dbReference type="Proteomes" id="UP000799429"/>
    </source>
</evidence>
<evidence type="ECO:0000313" key="1">
    <source>
        <dbReference type="EMBL" id="KAF2836180.1"/>
    </source>
</evidence>
<dbReference type="Proteomes" id="UP000799429">
    <property type="component" value="Unassembled WGS sequence"/>
</dbReference>